<proteinExistence type="predicted"/>
<sequence length="203" mass="22108">MSLSLSPFLLDIKATHALVGSGDEQLLQIIHERFADDLARDDDWFSSSIADGAPTASEALRAVIAGGPFEGRKEHSFPYGYAYKRLCSLTGSFLDNSCFSPFRGAWLETVDEGLKALRITAVSLTDFGYGDAMPDPIPTYDLPNCGEWTHEQCLAAVEQFEQTKRDGHAPPLDPEVVDAVMDVIGWLRHAAARPGFGVIGFVS</sequence>
<name>A0ABV5QUH4_9ACTN</name>
<dbReference type="EMBL" id="JBHMCT010000012">
    <property type="protein sequence ID" value="MFB9556291.1"/>
    <property type="molecule type" value="Genomic_DNA"/>
</dbReference>
<comment type="caution">
    <text evidence="2">The sequence shown here is derived from an EMBL/GenBank/DDBJ whole genome shotgun (WGS) entry which is preliminary data.</text>
</comment>
<evidence type="ECO:0000259" key="1">
    <source>
        <dbReference type="Pfam" id="PF24740"/>
    </source>
</evidence>
<keyword evidence="3" id="KW-1185">Reference proteome</keyword>
<dbReference type="RefSeq" id="WP_345490691.1">
    <property type="nucleotide sequence ID" value="NZ_BAAAWU010000001.1"/>
</dbReference>
<dbReference type="Proteomes" id="UP001589716">
    <property type="component" value="Unassembled WGS sequence"/>
</dbReference>
<organism evidence="2 3">
    <name type="scientific">Streptomyces roseoviridis</name>
    <dbReference type="NCBI Taxonomy" id="67361"/>
    <lineage>
        <taxon>Bacteria</taxon>
        <taxon>Bacillati</taxon>
        <taxon>Actinomycetota</taxon>
        <taxon>Actinomycetes</taxon>
        <taxon>Kitasatosporales</taxon>
        <taxon>Streptomycetaceae</taxon>
        <taxon>Streptomyces</taxon>
    </lineage>
</organism>
<gene>
    <name evidence="2" type="ORF">ACFFTP_19120</name>
</gene>
<reference evidence="2 3" key="1">
    <citation type="submission" date="2024-09" db="EMBL/GenBank/DDBJ databases">
        <authorList>
            <person name="Sun Q."/>
            <person name="Mori K."/>
        </authorList>
    </citation>
    <scope>NUCLEOTIDE SEQUENCE [LARGE SCALE GENOMIC DNA]</scope>
    <source>
        <strain evidence="2 3">JCM 4414</strain>
    </source>
</reference>
<evidence type="ECO:0000313" key="2">
    <source>
        <dbReference type="EMBL" id="MFB9556291.1"/>
    </source>
</evidence>
<dbReference type="Pfam" id="PF24740">
    <property type="entry name" value="DUF7691"/>
    <property type="match status" value="1"/>
</dbReference>
<accession>A0ABV5QUH4</accession>
<protein>
    <recommendedName>
        <fullName evidence="1">DUF7691 domain-containing protein</fullName>
    </recommendedName>
</protein>
<evidence type="ECO:0000313" key="3">
    <source>
        <dbReference type="Proteomes" id="UP001589716"/>
    </source>
</evidence>
<dbReference type="InterPro" id="IPR056108">
    <property type="entry name" value="DUF7691"/>
</dbReference>
<feature type="domain" description="DUF7691" evidence="1">
    <location>
        <begin position="1"/>
        <end position="203"/>
    </location>
</feature>